<dbReference type="GO" id="GO:0015667">
    <property type="term" value="F:site-specific DNA-methyltransferase (cytosine-N4-specific) activity"/>
    <property type="evidence" value="ECO:0007669"/>
    <property type="project" value="UniProtKB-EC"/>
</dbReference>
<dbReference type="InterPro" id="IPR002941">
    <property type="entry name" value="DNA_methylase_N4/N6"/>
</dbReference>
<evidence type="ECO:0000313" key="11">
    <source>
        <dbReference type="EMBL" id="BAL56047.1"/>
    </source>
</evidence>
<reference evidence="11" key="2">
    <citation type="journal article" date="2012" name="PLoS ONE">
        <title>A Deeply Branching Thermophilic Bacterium with an Ancient Acetyl-CoA Pathway Dominates a Subsurface Ecosystem.</title>
        <authorList>
            <person name="Takami H."/>
            <person name="Noguchi H."/>
            <person name="Takaki Y."/>
            <person name="Uchiyama I."/>
            <person name="Toyoda A."/>
            <person name="Nishi S."/>
            <person name="Chee G.-J."/>
            <person name="Arai W."/>
            <person name="Nunoura T."/>
            <person name="Itoh T."/>
            <person name="Hattori M."/>
            <person name="Takai K."/>
        </authorList>
    </citation>
    <scope>NUCLEOTIDE SEQUENCE</scope>
</reference>
<evidence type="ECO:0000256" key="6">
    <source>
        <dbReference type="ARBA" id="ARBA00022747"/>
    </source>
</evidence>
<keyword evidence="5" id="KW-0949">S-adenosyl-L-methionine</keyword>
<evidence type="ECO:0000256" key="1">
    <source>
        <dbReference type="ARBA" id="ARBA00010203"/>
    </source>
</evidence>
<dbReference type="GO" id="GO:0008170">
    <property type="term" value="F:N-methyltransferase activity"/>
    <property type="evidence" value="ECO:0007669"/>
    <property type="project" value="InterPro"/>
</dbReference>
<dbReference type="SUPFAM" id="SSF53335">
    <property type="entry name" value="S-adenosyl-L-methionine-dependent methyltransferases"/>
    <property type="match status" value="1"/>
</dbReference>
<keyword evidence="7" id="KW-0238">DNA-binding</keyword>
<proteinExistence type="inferred from homology"/>
<gene>
    <name evidence="11" type="ORF">HGMM_F34B05C21</name>
</gene>
<dbReference type="GO" id="GO:0009307">
    <property type="term" value="P:DNA restriction-modification system"/>
    <property type="evidence" value="ECO:0007669"/>
    <property type="project" value="UniProtKB-KW"/>
</dbReference>
<dbReference type="PROSITE" id="PS00093">
    <property type="entry name" value="N4_MTASE"/>
    <property type="match status" value="1"/>
</dbReference>
<feature type="compositionally biased region" description="Polar residues" evidence="9">
    <location>
        <begin position="1"/>
        <end position="20"/>
    </location>
</feature>
<dbReference type="InterPro" id="IPR029063">
    <property type="entry name" value="SAM-dependent_MTases_sf"/>
</dbReference>
<dbReference type="EMBL" id="AP011736">
    <property type="protein sequence ID" value="BAL56047.1"/>
    <property type="molecule type" value="Genomic_DNA"/>
</dbReference>
<dbReference type="Pfam" id="PF01555">
    <property type="entry name" value="N6_N4_Mtase"/>
    <property type="match status" value="1"/>
</dbReference>
<evidence type="ECO:0000259" key="10">
    <source>
        <dbReference type="Pfam" id="PF01555"/>
    </source>
</evidence>
<dbReference type="GO" id="GO:0003677">
    <property type="term" value="F:DNA binding"/>
    <property type="evidence" value="ECO:0007669"/>
    <property type="project" value="UniProtKB-KW"/>
</dbReference>
<organism evidence="11">
    <name type="scientific">uncultured prokaryote</name>
    <dbReference type="NCBI Taxonomy" id="198431"/>
    <lineage>
        <taxon>unclassified sequences</taxon>
        <taxon>environmental samples</taxon>
    </lineage>
</organism>
<sequence length="470" mass="53815">MSNNERIVSYASTGEENGGSSAAAHQVREQLALPLYPVAPPSAIGLTPERLGTFQDSLRAPIHRWFKYPAGYSYKLIEALIEDYGLDAKAWLLDPFVGSGTTSVVAKRLGVNSVGIEAHPFVHWVAKVKCFWEYDMLELHRSIQRLLTHIHRMPDFPGEESLAEFPPLVRKCYSDKNLWALKYIRDAIPGCSPTPEIADFFRLALTDTLRTASKAGTGWPYIAPSKYHEKAERPALEVFSQTVQGMYRDLVTVLANRRGANVETRLLLMDARQPYPLEPESIDLAVTSPPYLNNYDYADRTRLEMYFWGWARSWRDITEKVRDRLIIAATTQIRRSSFEENPISPAIYVLEPMLYQELADKVSQLKERRLYKGGKKSYDLMVAGYFNDMLLIIQQVYRVLKPQATFVMVLGDSAPYGVYIPTEEYLGRLALAIGFRDYRVQNLRERGGKWGHNPQRHKVMLKEGILWLRK</sequence>
<feature type="domain" description="DNA methylase N-4/N-6" evidence="10">
    <location>
        <begin position="66"/>
        <end position="121"/>
    </location>
</feature>
<feature type="region of interest" description="Disordered" evidence="9">
    <location>
        <begin position="1"/>
        <end position="23"/>
    </location>
</feature>
<evidence type="ECO:0000256" key="4">
    <source>
        <dbReference type="ARBA" id="ARBA00022679"/>
    </source>
</evidence>
<keyword evidence="3" id="KW-0489">Methyltransferase</keyword>
<dbReference type="AlphaFoldDB" id="H5SIR1"/>
<evidence type="ECO:0000256" key="5">
    <source>
        <dbReference type="ARBA" id="ARBA00022691"/>
    </source>
</evidence>
<dbReference type="InterPro" id="IPR017985">
    <property type="entry name" value="MeTrfase_CN4_CS"/>
</dbReference>
<accession>H5SIR1</accession>
<name>H5SIR1_9ZZZZ</name>
<comment type="catalytic activity">
    <reaction evidence="8">
        <text>a 2'-deoxycytidine in DNA + S-adenosyl-L-methionine = an N(4)-methyl-2'-deoxycytidine in DNA + S-adenosyl-L-homocysteine + H(+)</text>
        <dbReference type="Rhea" id="RHEA:16857"/>
        <dbReference type="Rhea" id="RHEA-COMP:11369"/>
        <dbReference type="Rhea" id="RHEA-COMP:13674"/>
        <dbReference type="ChEBI" id="CHEBI:15378"/>
        <dbReference type="ChEBI" id="CHEBI:57856"/>
        <dbReference type="ChEBI" id="CHEBI:59789"/>
        <dbReference type="ChEBI" id="CHEBI:85452"/>
        <dbReference type="ChEBI" id="CHEBI:137933"/>
        <dbReference type="EC" id="2.1.1.113"/>
    </reaction>
</comment>
<keyword evidence="4" id="KW-0808">Transferase</keyword>
<evidence type="ECO:0000256" key="2">
    <source>
        <dbReference type="ARBA" id="ARBA00012185"/>
    </source>
</evidence>
<protein>
    <recommendedName>
        <fullName evidence="2">site-specific DNA-methyltransferase (cytosine-N(4)-specific)</fullName>
        <ecNumber evidence="2">2.1.1.113</ecNumber>
    </recommendedName>
</protein>
<evidence type="ECO:0000256" key="3">
    <source>
        <dbReference type="ARBA" id="ARBA00022603"/>
    </source>
</evidence>
<reference evidence="11" key="1">
    <citation type="journal article" date="2005" name="Environ. Microbiol.">
        <title>Genetic and functional properties of uncultivated thermophilic crenarchaeotes from a subsurface gold mine as revealed by analysis of genome fragments.</title>
        <authorList>
            <person name="Nunoura T."/>
            <person name="Hirayama H."/>
            <person name="Takami H."/>
            <person name="Oida H."/>
            <person name="Nishi S."/>
            <person name="Shimamura S."/>
            <person name="Suzuki Y."/>
            <person name="Inagaki F."/>
            <person name="Takai K."/>
            <person name="Nealson K.H."/>
            <person name="Horikoshi K."/>
        </authorList>
    </citation>
    <scope>NUCLEOTIDE SEQUENCE</scope>
</reference>
<evidence type="ECO:0000256" key="8">
    <source>
        <dbReference type="ARBA" id="ARBA00049120"/>
    </source>
</evidence>
<dbReference type="Gene3D" id="3.40.50.150">
    <property type="entry name" value="Vaccinia Virus protein VP39"/>
    <property type="match status" value="2"/>
</dbReference>
<comment type="similarity">
    <text evidence="1">Belongs to the N(4)/N(6)-methyltransferase family. N(4) subfamily.</text>
</comment>
<evidence type="ECO:0000256" key="7">
    <source>
        <dbReference type="ARBA" id="ARBA00023125"/>
    </source>
</evidence>
<dbReference type="GO" id="GO:0032259">
    <property type="term" value="P:methylation"/>
    <property type="evidence" value="ECO:0007669"/>
    <property type="project" value="UniProtKB-KW"/>
</dbReference>
<dbReference type="EC" id="2.1.1.113" evidence="2"/>
<keyword evidence="6" id="KW-0680">Restriction system</keyword>
<evidence type="ECO:0000256" key="9">
    <source>
        <dbReference type="SAM" id="MobiDB-lite"/>
    </source>
</evidence>